<feature type="transmembrane region" description="Helical" evidence="2">
    <location>
        <begin position="263"/>
        <end position="285"/>
    </location>
</feature>
<dbReference type="InterPro" id="IPR036890">
    <property type="entry name" value="HATPase_C_sf"/>
</dbReference>
<dbReference type="InterPro" id="IPR010559">
    <property type="entry name" value="Sig_transdc_His_kin_internal"/>
</dbReference>
<gene>
    <name evidence="5" type="ORF">DXC51_00500</name>
</gene>
<feature type="transmembrane region" description="Helical" evidence="2">
    <location>
        <begin position="12"/>
        <end position="34"/>
    </location>
</feature>
<dbReference type="Gene3D" id="3.30.565.10">
    <property type="entry name" value="Histidine kinase-like ATPase, C-terminal domain"/>
    <property type="match status" value="1"/>
</dbReference>
<protein>
    <submittedName>
        <fullName evidence="5">Uncharacterized protein</fullName>
    </submittedName>
</protein>
<evidence type="ECO:0000313" key="6">
    <source>
        <dbReference type="Proteomes" id="UP000260812"/>
    </source>
</evidence>
<proteinExistence type="predicted"/>
<evidence type="ECO:0000256" key="2">
    <source>
        <dbReference type="SAM" id="Phobius"/>
    </source>
</evidence>
<dbReference type="Proteomes" id="UP000260812">
    <property type="component" value="Unassembled WGS sequence"/>
</dbReference>
<accession>A0A3E3ICS3</accession>
<dbReference type="PANTHER" id="PTHR34220:SF7">
    <property type="entry name" value="SENSOR HISTIDINE KINASE YPDA"/>
    <property type="match status" value="1"/>
</dbReference>
<dbReference type="AlphaFoldDB" id="A0A3E3ICS3"/>
<feature type="domain" description="Histidine kinase/HSP90-like ATPase" evidence="3">
    <location>
        <begin position="451"/>
        <end position="561"/>
    </location>
</feature>
<reference evidence="5" key="1">
    <citation type="submission" date="2018-08" db="EMBL/GenBank/DDBJ databases">
        <title>A genome reference for cultivated species of the human gut microbiota.</title>
        <authorList>
            <person name="Zou Y."/>
            <person name="Xue W."/>
            <person name="Luo G."/>
        </authorList>
    </citation>
    <scope>NUCLEOTIDE SEQUENCE [LARGE SCALE GENOMIC DNA]</scope>
    <source>
        <strain evidence="5">TF05-5AC</strain>
    </source>
</reference>
<organism evidence="5 6">
    <name type="scientific">Eisenbergiella massiliensis</name>
    <dbReference type="NCBI Taxonomy" id="1720294"/>
    <lineage>
        <taxon>Bacteria</taxon>
        <taxon>Bacillati</taxon>
        <taxon>Bacillota</taxon>
        <taxon>Clostridia</taxon>
        <taxon>Lachnospirales</taxon>
        <taxon>Lachnospiraceae</taxon>
        <taxon>Eisenbergiella</taxon>
    </lineage>
</organism>
<comment type="caution">
    <text evidence="5">The sequence shown here is derived from an EMBL/GenBank/DDBJ whole genome shotgun (WGS) entry which is preliminary data.</text>
</comment>
<dbReference type="GO" id="GO:0016020">
    <property type="term" value="C:membrane"/>
    <property type="evidence" value="ECO:0007669"/>
    <property type="project" value="InterPro"/>
</dbReference>
<feature type="coiled-coil region" evidence="1">
    <location>
        <begin position="46"/>
        <end position="73"/>
    </location>
</feature>
<dbReference type="Pfam" id="PF06580">
    <property type="entry name" value="His_kinase"/>
    <property type="match status" value="1"/>
</dbReference>
<dbReference type="EMBL" id="QVLV01000001">
    <property type="protein sequence ID" value="RGE64853.1"/>
    <property type="molecule type" value="Genomic_DNA"/>
</dbReference>
<keyword evidence="6" id="KW-1185">Reference proteome</keyword>
<dbReference type="GO" id="GO:0000155">
    <property type="term" value="F:phosphorelay sensor kinase activity"/>
    <property type="evidence" value="ECO:0007669"/>
    <property type="project" value="InterPro"/>
</dbReference>
<dbReference type="PANTHER" id="PTHR34220">
    <property type="entry name" value="SENSOR HISTIDINE KINASE YPDA"/>
    <property type="match status" value="1"/>
</dbReference>
<dbReference type="InterPro" id="IPR050640">
    <property type="entry name" value="Bact_2-comp_sensor_kinase"/>
</dbReference>
<evidence type="ECO:0000259" key="4">
    <source>
        <dbReference type="Pfam" id="PF06580"/>
    </source>
</evidence>
<evidence type="ECO:0000256" key="1">
    <source>
        <dbReference type="SAM" id="Coils"/>
    </source>
</evidence>
<dbReference type="SUPFAM" id="SSF55874">
    <property type="entry name" value="ATPase domain of HSP90 chaperone/DNA topoisomerase II/histidine kinase"/>
    <property type="match status" value="1"/>
</dbReference>
<keyword evidence="2" id="KW-0812">Transmembrane</keyword>
<name>A0A3E3ICS3_9FIRM</name>
<keyword evidence="2" id="KW-1133">Transmembrane helix</keyword>
<keyword evidence="1" id="KW-0175">Coiled coil</keyword>
<evidence type="ECO:0000313" key="5">
    <source>
        <dbReference type="EMBL" id="RGE64853.1"/>
    </source>
</evidence>
<dbReference type="Pfam" id="PF02518">
    <property type="entry name" value="HATPase_c"/>
    <property type="match status" value="1"/>
</dbReference>
<dbReference type="InterPro" id="IPR003594">
    <property type="entry name" value="HATPase_dom"/>
</dbReference>
<sequence length="571" mass="66645">MMKKRLTNKLLLTYFLVVILPICVVYGFFVVVLLTRTFQSETEKYRYELDMAVNDLETELKKLENIADSILQNGYIKEFLRYQYNTDWEPMYDYMSNVQHQIHSYINYNQNIDTIKFYSDNMRLNPGGYFLNFDMLPVVKTKIYNGFWILDDENKLHYFLGKLDETYKNIDYAVEVITESEVIINFQKILKLNDKTEVCLIDKEEQILYGKLPVEIKKEEMNTYTGFGFIRSGKYCFIKADIKTLNMIVVLYADSVDMAYESLLLLLFDGALLFLVLFILLIAYLQYSLRFAKRLVSFTSYIRSMPDEEYEPYSSDEGEDEIGELVSVFNALVLRTNNLVNMVQKKEILRRKAELDAYQSKIEPHFLYGTLESLRMLALNKDDMEVSDGILDLAKLMRYSLTSSQISTLRSELNQVRRYLNLQKIRLADRLNWEIVVQDEDLLNQQCPQFLLQPIVENSINHGIEKVRRGGSIVISVWKEGDIIVISVADSGAGIDQEQMNMIRKLLKESSSMNNLMQKENEDKGYALYNICMRMKLYYGKDSTLELKNNDPVGTVCTLRLSAMINEIIQD</sequence>
<evidence type="ECO:0000259" key="3">
    <source>
        <dbReference type="Pfam" id="PF02518"/>
    </source>
</evidence>
<feature type="domain" description="Signal transduction histidine kinase internal region" evidence="4">
    <location>
        <begin position="353"/>
        <end position="431"/>
    </location>
</feature>
<keyword evidence="2" id="KW-0472">Membrane</keyword>